<dbReference type="GO" id="GO:0006749">
    <property type="term" value="P:glutathione metabolic process"/>
    <property type="evidence" value="ECO:0007669"/>
    <property type="project" value="TreeGrafter"/>
</dbReference>
<dbReference type="PANTHER" id="PTHR11365:SF23">
    <property type="entry name" value="HYPOTHETICAL 5-OXOPROLINASE (EUROFUNG)-RELATED"/>
    <property type="match status" value="1"/>
</dbReference>
<accession>F9YBR7</accession>
<dbReference type="GO" id="GO:0017168">
    <property type="term" value="F:5-oxoprolinase (ATP-hydrolyzing) activity"/>
    <property type="evidence" value="ECO:0007669"/>
    <property type="project" value="UniProtKB-EC"/>
</dbReference>
<dbReference type="InterPro" id="IPR045079">
    <property type="entry name" value="Oxoprolinase-like"/>
</dbReference>
<evidence type="ECO:0000313" key="4">
    <source>
        <dbReference type="Proteomes" id="UP000000692"/>
    </source>
</evidence>
<feature type="domain" description="Hydantoinase A/oxoprolinase" evidence="1">
    <location>
        <begin position="206"/>
        <end position="501"/>
    </location>
</feature>
<gene>
    <name evidence="3" type="primary">hyuAB</name>
    <name evidence="3" type="ordered locus">KVU_PB0141</name>
</gene>
<protein>
    <submittedName>
        <fullName evidence="3">5-oxoprolinase (ATP-hydrolyzing)</fullName>
        <ecNumber evidence="3">3.5.2.9</ecNumber>
    </submittedName>
</protein>
<feature type="domain" description="Hydantoinase/oxoprolinase N-terminal" evidence="2">
    <location>
        <begin position="7"/>
        <end position="184"/>
    </location>
</feature>
<dbReference type="OrthoDB" id="9759608at2"/>
<dbReference type="PANTHER" id="PTHR11365">
    <property type="entry name" value="5-OXOPROLINASE RELATED"/>
    <property type="match status" value="1"/>
</dbReference>
<dbReference type="EC" id="3.5.2.9" evidence="3"/>
<dbReference type="InterPro" id="IPR002821">
    <property type="entry name" value="Hydantoinase_A"/>
</dbReference>
<geneLocation type="plasmid" evidence="4">
    <name>pKVU_200</name>
</geneLocation>
<dbReference type="RefSeq" id="WP_014538193.1">
    <property type="nucleotide sequence ID" value="NC_017385.1"/>
</dbReference>
<name>F9YBR7_KETVW</name>
<dbReference type="InterPro" id="IPR008040">
    <property type="entry name" value="Hydant_A_N"/>
</dbReference>
<dbReference type="KEGG" id="kvl:KVU_PB0141"/>
<organism evidence="3 4">
    <name type="scientific">Ketogulonicigenium vulgare (strain WSH-001)</name>
    <dbReference type="NCBI Taxonomy" id="759362"/>
    <lineage>
        <taxon>Bacteria</taxon>
        <taxon>Pseudomonadati</taxon>
        <taxon>Pseudomonadota</taxon>
        <taxon>Alphaproteobacteria</taxon>
        <taxon>Rhodobacterales</taxon>
        <taxon>Roseobacteraceae</taxon>
        <taxon>Ketogulonicigenium</taxon>
    </lineage>
</organism>
<dbReference type="Pfam" id="PF05378">
    <property type="entry name" value="Hydant_A_N"/>
    <property type="match status" value="1"/>
</dbReference>
<keyword evidence="3" id="KW-0378">Hydrolase</keyword>
<proteinExistence type="predicted"/>
<keyword evidence="3" id="KW-0614">Plasmid</keyword>
<dbReference type="GO" id="GO:0005829">
    <property type="term" value="C:cytosol"/>
    <property type="evidence" value="ECO:0007669"/>
    <property type="project" value="TreeGrafter"/>
</dbReference>
<dbReference type="AlphaFoldDB" id="F9YBR7"/>
<dbReference type="Pfam" id="PF01968">
    <property type="entry name" value="Hydantoinase_A"/>
    <property type="match status" value="1"/>
</dbReference>
<dbReference type="PATRIC" id="fig|759362.5.peg.3091"/>
<dbReference type="Proteomes" id="UP000000692">
    <property type="component" value="Plasmid 2"/>
</dbReference>
<dbReference type="EMBL" id="CP002020">
    <property type="protein sequence ID" value="AEM42819.1"/>
    <property type="molecule type" value="Genomic_DNA"/>
</dbReference>
<reference evidence="3 4" key="1">
    <citation type="journal article" date="2011" name="J. Bacteriol.">
        <title>Complete genome sequence of the industrial strain Ketogulonicigenium vulgare WSH-001.</title>
        <authorList>
            <person name="Liu L."/>
            <person name="Li Y."/>
            <person name="Zhang J."/>
            <person name="Zhou Z."/>
            <person name="Liu J."/>
            <person name="Li X."/>
            <person name="Zhou J."/>
            <person name="Du G."/>
            <person name="Wang L."/>
            <person name="Chen J."/>
        </authorList>
    </citation>
    <scope>NUCLEOTIDE SEQUENCE [LARGE SCALE GENOMIC DNA]</scope>
    <source>
        <strain evidence="3 4">WSH-001</strain>
        <plasmid evidence="4">pKVU_200</plasmid>
    </source>
</reference>
<sequence length="688" mass="72499">MTTPDYRIGCDVGGSFTDFILFDAATGALETLKVATTPAAPEQGIMQGLSQLAARHPDLAAHLNTFIHGTTLVINAILERKGAKTALLTTEGFRDIIETRREIRYDIYDIRQTYPSPIVPRNLRRPVPERMGHDGQIVAPLDTAKVRAALMELANEGVESVAVCLINAYANPAHEREIAKIAQDLPLTLSLSLSADILPEVREFERFSTTALNAYVKPKVDRYLGALEENLRGDGFAVPVYLMQSGGGIVTAATARAAPVRLAESGPVGGVLAARDLALAAGYHDAIAFDMGGTTAKTCLIRKGEMPVTRAYEVDRVHRFKRGSGTPLAVPTVDLIEIGAGGGSIAHIDGLGRLCVGPESAVADPGPACFGRGGALPTVTDANLLLGYLDPAEFAAGGIRLDRAAAEAAVAALAVPLGLSVLGTAAAMIEVVNENMSQAARIYAAENGGDLTRSTMVAFGGGGPLHGAEVARRLRVPRILVPEAAGVFSAMGFLMATPRYEVARSHPRRLSATTAPELQAILDDLLAQARSVVAAAAPDAPQGASLFADLRYFGQGHQLRVPLDDLSHGAITAAFRAAYLQSYGYAYDDMEVELVTLRAEVHASSTGPTFRPLAGIGAVRPTRLAWDPIARAMVPHQVVAFATMKGQITGPALINQPGATIHVSQGATATRNPAGWLDISLPQEVPHD</sequence>
<dbReference type="HOGENOM" id="CLU_002157_1_2_5"/>
<evidence type="ECO:0000313" key="3">
    <source>
        <dbReference type="EMBL" id="AEM42819.1"/>
    </source>
</evidence>
<evidence type="ECO:0000259" key="2">
    <source>
        <dbReference type="Pfam" id="PF05378"/>
    </source>
</evidence>
<keyword evidence="4" id="KW-1185">Reference proteome</keyword>
<evidence type="ECO:0000259" key="1">
    <source>
        <dbReference type="Pfam" id="PF01968"/>
    </source>
</evidence>